<dbReference type="InterPro" id="IPR046867">
    <property type="entry name" value="AldOxase/xan_DH_MoCoBD2"/>
</dbReference>
<dbReference type="SMART" id="SM01008">
    <property type="entry name" value="Ald_Xan_dh_C"/>
    <property type="match status" value="1"/>
</dbReference>
<sequence>MRSQKFPGRREDDRLITGRGRYTDDWTLPDQVFGVFIRSDVAHARLTSIDVEAAAEAEGVLAILTAADLAHLKRPPARMPYQDAQGPMRAPDVPPLAREKVRYVGEPVALVVGTTEAAARTAADLIEISYDPLPVVNGVTDALRADAPQLHEAVPGNLCFDYRYGDEAATDALFATAAHVVSIELTSERVIGNPMEPKAALVNWVGDELHLWCSHQGPGIIAAELAEALGIPERKIMVHAEDIGGAFGVRGAAAPEHVALAEAARRLGRPVKWTASRSETFVSDFHGRGNLMRAELGLDSGGRFLALRHDWLCDLGAYPSASGPITVVQNASLMACGAYRIEAVSGRKRLVLTNRVPVTAYRGAGRPDMAYVIERLVDKAACRLGMDRIELRRRNFIGRDQFPYPITTGPIPASYDSGDFEGLLSEAKRLADWDGFEQRRAEAAQRGRLRGIGCAVVIEPAGGGVPVEEALITLDADGIATIHGAAASSGQGHETVYPEIVAGPMQIPAERIVHRGGRGGTVLKGGAAFASRTTMALGPVVDRAANLLVEKGRALAAEHFGVNAERIDYVEGAYHVRGQNQFLPLAELARTHPGALDTRAELPVPRAFPSGAHVAEVEIDPETGAVELVHYVAVNDCGTVLNQTLVDGQILGGLMQGLGQAFGETCVYGDDGQLLTGTFMDYAMPRADLLGRVSLANRGIPSPTNHLGVKGVGEAGTVGSIPTAMNAVIDALRLSGVSHLDMPATPYRIWQAIQDAKAPPSGPCDG</sequence>
<evidence type="ECO:0000313" key="5">
    <source>
        <dbReference type="Proteomes" id="UP001149009"/>
    </source>
</evidence>
<evidence type="ECO:0000256" key="2">
    <source>
        <dbReference type="ARBA" id="ARBA00023002"/>
    </source>
</evidence>
<proteinExistence type="predicted"/>
<keyword evidence="5" id="KW-1185">Reference proteome</keyword>
<gene>
    <name evidence="4" type="ORF">NYR54_14950</name>
</gene>
<dbReference type="InterPro" id="IPR000674">
    <property type="entry name" value="Ald_Oxase/Xan_DH_a/b"/>
</dbReference>
<dbReference type="GO" id="GO:0005506">
    <property type="term" value="F:iron ion binding"/>
    <property type="evidence" value="ECO:0007669"/>
    <property type="project" value="InterPro"/>
</dbReference>
<dbReference type="Gene3D" id="3.90.1170.50">
    <property type="entry name" value="Aldehyde oxidase/xanthine dehydrogenase, a/b hammerhead"/>
    <property type="match status" value="1"/>
</dbReference>
<dbReference type="Pfam" id="PF02738">
    <property type="entry name" value="MoCoBD_1"/>
    <property type="match status" value="1"/>
</dbReference>
<dbReference type="InterPro" id="IPR008274">
    <property type="entry name" value="AldOxase/xan_DH_MoCoBD1"/>
</dbReference>
<dbReference type="Proteomes" id="UP001149009">
    <property type="component" value="Unassembled WGS sequence"/>
</dbReference>
<dbReference type="GO" id="GO:0016491">
    <property type="term" value="F:oxidoreductase activity"/>
    <property type="evidence" value="ECO:0007669"/>
    <property type="project" value="UniProtKB-KW"/>
</dbReference>
<dbReference type="AlphaFoldDB" id="A0A9X2XC12"/>
<feature type="domain" description="Aldehyde oxidase/xanthine dehydrogenase a/b hammerhead" evidence="3">
    <location>
        <begin position="17"/>
        <end position="134"/>
    </location>
</feature>
<dbReference type="Pfam" id="PF20256">
    <property type="entry name" value="MoCoBD_2"/>
    <property type="match status" value="1"/>
</dbReference>
<dbReference type="InterPro" id="IPR016208">
    <property type="entry name" value="Ald_Oxase/xanthine_DH-like"/>
</dbReference>
<keyword evidence="1" id="KW-0500">Molybdenum</keyword>
<dbReference type="InterPro" id="IPR036856">
    <property type="entry name" value="Ald_Oxase/Xan_DH_a/b_sf"/>
</dbReference>
<dbReference type="EMBL" id="JAODNV010000017">
    <property type="protein sequence ID" value="MCT8991575.1"/>
    <property type="molecule type" value="Genomic_DNA"/>
</dbReference>
<dbReference type="SUPFAM" id="SSF54665">
    <property type="entry name" value="CO dehydrogenase molybdoprotein N-domain-like"/>
    <property type="match status" value="1"/>
</dbReference>
<dbReference type="PANTHER" id="PTHR11908">
    <property type="entry name" value="XANTHINE DEHYDROGENASE"/>
    <property type="match status" value="1"/>
</dbReference>
<comment type="caution">
    <text evidence="4">The sequence shown here is derived from an EMBL/GenBank/DDBJ whole genome shotgun (WGS) entry which is preliminary data.</text>
</comment>
<evidence type="ECO:0000256" key="1">
    <source>
        <dbReference type="ARBA" id="ARBA00022505"/>
    </source>
</evidence>
<evidence type="ECO:0000313" key="4">
    <source>
        <dbReference type="EMBL" id="MCT8991575.1"/>
    </source>
</evidence>
<reference evidence="4" key="1">
    <citation type="submission" date="2022-08" db="EMBL/GenBank/DDBJ databases">
        <title>Chelativorans sichuanense sp. nov., a paraffin oil-degrading bacterium isolated from a mixture of oil-based drill cuttings and paddy soil.</title>
        <authorList>
            <person name="Yu J."/>
            <person name="Liu H."/>
            <person name="Chen Q."/>
        </authorList>
    </citation>
    <scope>NUCLEOTIDE SEQUENCE</scope>
    <source>
        <strain evidence="4">SCAU 2101</strain>
    </source>
</reference>
<keyword evidence="2" id="KW-0560">Oxidoreductase</keyword>
<organism evidence="4 5">
    <name type="scientific">Chelativorans petroleitrophicus</name>
    <dbReference type="NCBI Taxonomy" id="2975484"/>
    <lineage>
        <taxon>Bacteria</taxon>
        <taxon>Pseudomonadati</taxon>
        <taxon>Pseudomonadota</taxon>
        <taxon>Alphaproteobacteria</taxon>
        <taxon>Hyphomicrobiales</taxon>
        <taxon>Phyllobacteriaceae</taxon>
        <taxon>Chelativorans</taxon>
    </lineage>
</organism>
<dbReference type="SUPFAM" id="SSF56003">
    <property type="entry name" value="Molybdenum cofactor-binding domain"/>
    <property type="match status" value="1"/>
</dbReference>
<dbReference type="InterPro" id="IPR037165">
    <property type="entry name" value="AldOxase/xan_DH_Mopterin-bd_sf"/>
</dbReference>
<protein>
    <submittedName>
        <fullName evidence="4">Xanthine dehydrogenase family protein molybdopterin-binding subunit</fullName>
    </submittedName>
</protein>
<accession>A0A9X2XC12</accession>
<dbReference type="Pfam" id="PF01315">
    <property type="entry name" value="Ald_Xan_dh_C"/>
    <property type="match status" value="1"/>
</dbReference>
<dbReference type="PANTHER" id="PTHR11908:SF132">
    <property type="entry name" value="ALDEHYDE OXIDASE 1-RELATED"/>
    <property type="match status" value="1"/>
</dbReference>
<dbReference type="RefSeq" id="WP_261516507.1">
    <property type="nucleotide sequence ID" value="NZ_JAODNV010000017.1"/>
</dbReference>
<dbReference type="Gene3D" id="3.30.365.10">
    <property type="entry name" value="Aldehyde oxidase/xanthine dehydrogenase, molybdopterin binding domain"/>
    <property type="match status" value="4"/>
</dbReference>
<evidence type="ECO:0000259" key="3">
    <source>
        <dbReference type="SMART" id="SM01008"/>
    </source>
</evidence>
<name>A0A9X2XC12_9HYPH</name>